<keyword evidence="1 4" id="KW-0808">Transferase</keyword>
<dbReference type="AlphaFoldDB" id="A0A7W3IP83"/>
<dbReference type="EC" id="2.7.7.39" evidence="4"/>
<dbReference type="GO" id="GO:0047348">
    <property type="term" value="F:glycerol-3-phosphate cytidylyltransferase activity"/>
    <property type="evidence" value="ECO:0007669"/>
    <property type="project" value="UniProtKB-EC"/>
</dbReference>
<dbReference type="InterPro" id="IPR050385">
    <property type="entry name" value="Archaeal_FAD_synthase"/>
</dbReference>
<gene>
    <name evidence="4" type="ORF">FHX74_000259</name>
</gene>
<dbReference type="PANTHER" id="PTHR43793">
    <property type="entry name" value="FAD SYNTHASE"/>
    <property type="match status" value="1"/>
</dbReference>
<proteinExistence type="predicted"/>
<dbReference type="SUPFAM" id="SSF52374">
    <property type="entry name" value="Nucleotidylyl transferase"/>
    <property type="match status" value="1"/>
</dbReference>
<sequence>MTDPGVDGPVVGYVPGAWDMFHVGHLNILLRSREQCDRLVVGVVTDEVLLAAKGKAPVVPLAERMDVVAAFDLVDEVVVDYSSNKIEAWQRVGFDVLFKGDDWRGTPKGDRLEREMASVGARLAYFPYTVHTSSTILREMISHRG</sequence>
<evidence type="ECO:0000259" key="3">
    <source>
        <dbReference type="Pfam" id="PF01467"/>
    </source>
</evidence>
<evidence type="ECO:0000256" key="1">
    <source>
        <dbReference type="ARBA" id="ARBA00022679"/>
    </source>
</evidence>
<dbReference type="InterPro" id="IPR014729">
    <property type="entry name" value="Rossmann-like_a/b/a_fold"/>
</dbReference>
<dbReference type="EMBL" id="JACGWT010000001">
    <property type="protein sequence ID" value="MBA8792665.1"/>
    <property type="molecule type" value="Genomic_DNA"/>
</dbReference>
<name>A0A7W3IP83_9ACTN</name>
<dbReference type="NCBIfam" id="TIGR00125">
    <property type="entry name" value="cyt_tran_rel"/>
    <property type="match status" value="1"/>
</dbReference>
<dbReference type="Gene3D" id="3.40.50.620">
    <property type="entry name" value="HUPs"/>
    <property type="match status" value="1"/>
</dbReference>
<dbReference type="InterPro" id="IPR004821">
    <property type="entry name" value="Cyt_trans-like"/>
</dbReference>
<dbReference type="Pfam" id="PF01467">
    <property type="entry name" value="CTP_transf_like"/>
    <property type="match status" value="1"/>
</dbReference>
<dbReference type="PANTHER" id="PTHR43793:SF1">
    <property type="entry name" value="FAD SYNTHASE"/>
    <property type="match status" value="1"/>
</dbReference>
<protein>
    <submittedName>
        <fullName evidence="4">Glycerol-3-phosphate cytidylyltransferase</fullName>
        <ecNumber evidence="4">2.7.7.39</ecNumber>
    </submittedName>
</protein>
<organism evidence="4 5">
    <name type="scientific">Microlunatus kandeliicorticis</name>
    <dbReference type="NCBI Taxonomy" id="1759536"/>
    <lineage>
        <taxon>Bacteria</taxon>
        <taxon>Bacillati</taxon>
        <taxon>Actinomycetota</taxon>
        <taxon>Actinomycetes</taxon>
        <taxon>Propionibacteriales</taxon>
        <taxon>Propionibacteriaceae</taxon>
        <taxon>Microlunatus</taxon>
    </lineage>
</organism>
<dbReference type="RefSeq" id="WP_182558285.1">
    <property type="nucleotide sequence ID" value="NZ_JACGWT010000001.1"/>
</dbReference>
<reference evidence="4 5" key="1">
    <citation type="submission" date="2020-07" db="EMBL/GenBank/DDBJ databases">
        <title>Sequencing the genomes of 1000 actinobacteria strains.</title>
        <authorList>
            <person name="Klenk H.-P."/>
        </authorList>
    </citation>
    <scope>NUCLEOTIDE SEQUENCE [LARGE SCALE GENOMIC DNA]</scope>
    <source>
        <strain evidence="4 5">DSM 100723</strain>
    </source>
</reference>
<dbReference type="Proteomes" id="UP000523079">
    <property type="component" value="Unassembled WGS sequence"/>
</dbReference>
<evidence type="ECO:0000313" key="4">
    <source>
        <dbReference type="EMBL" id="MBA8792665.1"/>
    </source>
</evidence>
<accession>A0A7W3IP83</accession>
<keyword evidence="2 4" id="KW-0548">Nucleotidyltransferase</keyword>
<keyword evidence="5" id="KW-1185">Reference proteome</keyword>
<evidence type="ECO:0000256" key="2">
    <source>
        <dbReference type="ARBA" id="ARBA00022695"/>
    </source>
</evidence>
<evidence type="ECO:0000313" key="5">
    <source>
        <dbReference type="Proteomes" id="UP000523079"/>
    </source>
</evidence>
<feature type="domain" description="Cytidyltransferase-like" evidence="3">
    <location>
        <begin position="14"/>
        <end position="139"/>
    </location>
</feature>
<comment type="caution">
    <text evidence="4">The sequence shown here is derived from an EMBL/GenBank/DDBJ whole genome shotgun (WGS) entry which is preliminary data.</text>
</comment>